<protein>
    <recommendedName>
        <fullName evidence="3">Calponin-homology (CH) domain-containing protein</fullName>
    </recommendedName>
</protein>
<dbReference type="InterPro" id="IPR036872">
    <property type="entry name" value="CH_dom_sf"/>
</dbReference>
<name>A0AAV4RD28_9ARAC</name>
<sequence length="209" mass="23027">MDDLSRVCSKFRSSLQDTVFLIFVLMNETRVKRFCSADRRNGGKQIFVTKISLAFTMNCLWCSVRATSKPFHRQASGISGIFEEALHCTSATAAANALNATEAALPPEASADALPPTLCSPRRLRGKDKATPKCVSDERDAIQKKTFTKWVNKHLKKVSSSNKASFTLGTRGPFVSNLGLERFAIRIPCMDVASYFHNVENSSLSRNSG</sequence>
<dbReference type="PROSITE" id="PS00019">
    <property type="entry name" value="ACTININ_1"/>
    <property type="match status" value="1"/>
</dbReference>
<dbReference type="Gene3D" id="1.10.418.10">
    <property type="entry name" value="Calponin-like domain"/>
    <property type="match status" value="1"/>
</dbReference>
<dbReference type="SUPFAM" id="SSF47576">
    <property type="entry name" value="Calponin-homology domain, CH-domain"/>
    <property type="match status" value="1"/>
</dbReference>
<keyword evidence="2" id="KW-1185">Reference proteome</keyword>
<dbReference type="EMBL" id="BPLQ01006056">
    <property type="protein sequence ID" value="GIY19605.1"/>
    <property type="molecule type" value="Genomic_DNA"/>
</dbReference>
<evidence type="ECO:0000313" key="2">
    <source>
        <dbReference type="Proteomes" id="UP001054837"/>
    </source>
</evidence>
<proteinExistence type="predicted"/>
<dbReference type="Proteomes" id="UP001054837">
    <property type="component" value="Unassembled WGS sequence"/>
</dbReference>
<comment type="caution">
    <text evidence="1">The sequence shown here is derived from an EMBL/GenBank/DDBJ whole genome shotgun (WGS) entry which is preliminary data.</text>
</comment>
<accession>A0AAV4RD28</accession>
<evidence type="ECO:0000313" key="1">
    <source>
        <dbReference type="EMBL" id="GIY19605.1"/>
    </source>
</evidence>
<evidence type="ECO:0008006" key="3">
    <source>
        <dbReference type="Google" id="ProtNLM"/>
    </source>
</evidence>
<reference evidence="1 2" key="1">
    <citation type="submission" date="2021-06" db="EMBL/GenBank/DDBJ databases">
        <title>Caerostris darwini draft genome.</title>
        <authorList>
            <person name="Kono N."/>
            <person name="Arakawa K."/>
        </authorList>
    </citation>
    <scope>NUCLEOTIDE SEQUENCE [LARGE SCALE GENOMIC DNA]</scope>
</reference>
<gene>
    <name evidence="1" type="ORF">CDAR_274131</name>
</gene>
<organism evidence="1 2">
    <name type="scientific">Caerostris darwini</name>
    <dbReference type="NCBI Taxonomy" id="1538125"/>
    <lineage>
        <taxon>Eukaryota</taxon>
        <taxon>Metazoa</taxon>
        <taxon>Ecdysozoa</taxon>
        <taxon>Arthropoda</taxon>
        <taxon>Chelicerata</taxon>
        <taxon>Arachnida</taxon>
        <taxon>Araneae</taxon>
        <taxon>Araneomorphae</taxon>
        <taxon>Entelegynae</taxon>
        <taxon>Araneoidea</taxon>
        <taxon>Araneidae</taxon>
        <taxon>Caerostris</taxon>
    </lineage>
</organism>
<dbReference type="InterPro" id="IPR001589">
    <property type="entry name" value="Actinin_actin-bd_CS"/>
</dbReference>
<dbReference type="AlphaFoldDB" id="A0AAV4RD28"/>